<reference evidence="20" key="1">
    <citation type="submission" date="2020-09" db="EMBL/GenBank/DDBJ databases">
        <title>A novel bacterium of genus Hazenella, isolated from South China Sea.</title>
        <authorList>
            <person name="Huang H."/>
            <person name="Mo K."/>
            <person name="Hu Y."/>
        </authorList>
    </citation>
    <scope>NUCLEOTIDE SEQUENCE</scope>
    <source>
        <strain evidence="20">IB182357</strain>
    </source>
</reference>
<feature type="transmembrane region" description="Helical" evidence="19">
    <location>
        <begin position="92"/>
        <end position="115"/>
    </location>
</feature>
<evidence type="ECO:0000256" key="15">
    <source>
        <dbReference type="PIRSR" id="PIRSR600829-1"/>
    </source>
</evidence>
<dbReference type="CDD" id="cd14265">
    <property type="entry name" value="UDPK_IM_like"/>
    <property type="match status" value="1"/>
</dbReference>
<feature type="binding site" evidence="18">
    <location>
        <position position="72"/>
    </location>
    <ligand>
        <name>a divalent metal cation</name>
        <dbReference type="ChEBI" id="CHEBI:60240"/>
    </ligand>
</feature>
<dbReference type="InterPro" id="IPR036945">
    <property type="entry name" value="DAGK_sf"/>
</dbReference>
<feature type="active site" description="Proton acceptor" evidence="15">
    <location>
        <position position="65"/>
    </location>
</feature>
<feature type="transmembrane region" description="Helical" evidence="19">
    <location>
        <begin position="210"/>
        <end position="228"/>
    </location>
</feature>
<feature type="binding site" evidence="17">
    <location>
        <begin position="90"/>
        <end position="91"/>
    </location>
    <ligand>
        <name>ATP</name>
        <dbReference type="ChEBI" id="CHEBI:30616"/>
    </ligand>
</feature>
<dbReference type="EMBL" id="JACXAH010000002">
    <property type="protein sequence ID" value="MBD1371169.1"/>
    <property type="molecule type" value="Genomic_DNA"/>
</dbReference>
<dbReference type="GO" id="GO:0016301">
    <property type="term" value="F:kinase activity"/>
    <property type="evidence" value="ECO:0007669"/>
    <property type="project" value="UniProtKB-KW"/>
</dbReference>
<keyword evidence="21" id="KW-1185">Reference proteome</keyword>
<keyword evidence="7 17" id="KW-0547">Nucleotide-binding</keyword>
<dbReference type="AlphaFoldDB" id="A0A926NCP8"/>
<keyword evidence="8 20" id="KW-0418">Kinase</keyword>
<keyword evidence="10 19" id="KW-1133">Transmembrane helix</keyword>
<dbReference type="Proteomes" id="UP000661691">
    <property type="component" value="Unassembled WGS sequence"/>
</dbReference>
<feature type="transmembrane region" description="Helical" evidence="19">
    <location>
        <begin position="27"/>
        <end position="46"/>
    </location>
</feature>
<keyword evidence="18" id="KW-0479">Metal-binding</keyword>
<keyword evidence="13" id="KW-0594">Phospholipid biosynthesis</keyword>
<keyword evidence="14" id="KW-1208">Phospholipid metabolism</keyword>
<evidence type="ECO:0000256" key="10">
    <source>
        <dbReference type="ARBA" id="ARBA00022989"/>
    </source>
</evidence>
<evidence type="ECO:0000313" key="20">
    <source>
        <dbReference type="EMBL" id="MBD1371169.1"/>
    </source>
</evidence>
<evidence type="ECO:0000256" key="4">
    <source>
        <dbReference type="ARBA" id="ARBA00022516"/>
    </source>
</evidence>
<dbReference type="Gene3D" id="1.10.287.3610">
    <property type="match status" value="1"/>
</dbReference>
<evidence type="ECO:0000313" key="21">
    <source>
        <dbReference type="Proteomes" id="UP000661691"/>
    </source>
</evidence>
<evidence type="ECO:0000256" key="1">
    <source>
        <dbReference type="ARBA" id="ARBA00004651"/>
    </source>
</evidence>
<feature type="binding site" evidence="17">
    <location>
        <position position="12"/>
    </location>
    <ligand>
        <name>ATP</name>
        <dbReference type="ChEBI" id="CHEBI:30616"/>
    </ligand>
</feature>
<keyword evidence="12 19" id="KW-0472">Membrane</keyword>
<evidence type="ECO:0000256" key="18">
    <source>
        <dbReference type="PIRSR" id="PIRSR600829-4"/>
    </source>
</evidence>
<feature type="binding site" evidence="16">
    <location>
        <position position="65"/>
    </location>
    <ligand>
        <name>substrate</name>
    </ligand>
</feature>
<accession>A0A926NCP8</accession>
<evidence type="ECO:0000256" key="9">
    <source>
        <dbReference type="ARBA" id="ARBA00022840"/>
    </source>
</evidence>
<dbReference type="GO" id="GO:0005524">
    <property type="term" value="F:ATP binding"/>
    <property type="evidence" value="ECO:0007669"/>
    <property type="project" value="UniProtKB-KW"/>
</dbReference>
<feature type="transmembrane region" description="Helical" evidence="19">
    <location>
        <begin position="52"/>
        <end position="71"/>
    </location>
</feature>
<dbReference type="PANTHER" id="PTHR34299:SF1">
    <property type="entry name" value="DIACYLGLYCEROL KINASE"/>
    <property type="match status" value="1"/>
</dbReference>
<evidence type="ECO:0000256" key="13">
    <source>
        <dbReference type="ARBA" id="ARBA00023209"/>
    </source>
</evidence>
<dbReference type="GO" id="GO:0005886">
    <property type="term" value="C:plasma membrane"/>
    <property type="evidence" value="ECO:0007669"/>
    <property type="project" value="UniProtKB-SubCell"/>
</dbReference>
<dbReference type="InterPro" id="IPR033717">
    <property type="entry name" value="UDPK"/>
</dbReference>
<dbReference type="GO" id="GO:0046872">
    <property type="term" value="F:metal ion binding"/>
    <property type="evidence" value="ECO:0007669"/>
    <property type="project" value="UniProtKB-KW"/>
</dbReference>
<proteinExistence type="inferred from homology"/>
<comment type="cofactor">
    <cofactor evidence="18">
        <name>Mg(2+)</name>
        <dbReference type="ChEBI" id="CHEBI:18420"/>
    </cofactor>
    <text evidence="18">Mn(2+), Zn(2+), Cd(2+) and Co(2+) support activity to lesser extents.</text>
</comment>
<evidence type="ECO:0000256" key="19">
    <source>
        <dbReference type="SAM" id="Phobius"/>
    </source>
</evidence>
<evidence type="ECO:0000256" key="17">
    <source>
        <dbReference type="PIRSR" id="PIRSR600829-3"/>
    </source>
</evidence>
<evidence type="ECO:0000256" key="12">
    <source>
        <dbReference type="ARBA" id="ARBA00023136"/>
    </source>
</evidence>
<dbReference type="InterPro" id="IPR000829">
    <property type="entry name" value="DAGK"/>
</dbReference>
<gene>
    <name evidence="20" type="ORF">IC620_02190</name>
</gene>
<comment type="similarity">
    <text evidence="2">Belongs to the bacterial diacylglycerol kinase family.</text>
</comment>
<evidence type="ECO:0000256" key="5">
    <source>
        <dbReference type="ARBA" id="ARBA00022679"/>
    </source>
</evidence>
<evidence type="ECO:0000256" key="16">
    <source>
        <dbReference type="PIRSR" id="PIRSR600829-2"/>
    </source>
</evidence>
<keyword evidence="9 17" id="KW-0067">ATP-binding</keyword>
<keyword evidence="6 19" id="KW-0812">Transmembrane</keyword>
<feature type="binding site" evidence="17">
    <location>
        <position position="72"/>
    </location>
    <ligand>
        <name>ATP</name>
        <dbReference type="ChEBI" id="CHEBI:30616"/>
    </ligand>
</feature>
<evidence type="ECO:0000256" key="14">
    <source>
        <dbReference type="ARBA" id="ARBA00023264"/>
    </source>
</evidence>
<comment type="caution">
    <text evidence="20">The sequence shown here is derived from an EMBL/GenBank/DDBJ whole genome shotgun (WGS) entry which is preliminary data.</text>
</comment>
<evidence type="ECO:0000256" key="6">
    <source>
        <dbReference type="ARBA" id="ARBA00022692"/>
    </source>
</evidence>
<feature type="transmembrane region" description="Helical" evidence="19">
    <location>
        <begin position="170"/>
        <end position="198"/>
    </location>
</feature>
<evidence type="ECO:0000256" key="11">
    <source>
        <dbReference type="ARBA" id="ARBA00023098"/>
    </source>
</evidence>
<name>A0A926NCP8_9BACL</name>
<keyword evidence="4" id="KW-0444">Lipid biosynthesis</keyword>
<evidence type="ECO:0000256" key="3">
    <source>
        <dbReference type="ARBA" id="ARBA00022475"/>
    </source>
</evidence>
<dbReference type="Pfam" id="PF01219">
    <property type="entry name" value="DAGK_prokar"/>
    <property type="match status" value="1"/>
</dbReference>
<evidence type="ECO:0000256" key="8">
    <source>
        <dbReference type="ARBA" id="ARBA00022777"/>
    </source>
</evidence>
<feature type="transmembrane region" description="Helical" evidence="19">
    <location>
        <begin position="127"/>
        <end position="149"/>
    </location>
</feature>
<dbReference type="GO" id="GO:0008654">
    <property type="term" value="P:phospholipid biosynthetic process"/>
    <property type="evidence" value="ECO:0007669"/>
    <property type="project" value="UniProtKB-KW"/>
</dbReference>
<keyword evidence="3" id="KW-1003">Cell membrane</keyword>
<keyword evidence="18" id="KW-0460">Magnesium</keyword>
<keyword evidence="5" id="KW-0808">Transferase</keyword>
<organism evidence="20 21">
    <name type="scientific">Polycladospora coralii</name>
    <dbReference type="NCBI Taxonomy" id="2771432"/>
    <lineage>
        <taxon>Bacteria</taxon>
        <taxon>Bacillati</taxon>
        <taxon>Bacillota</taxon>
        <taxon>Bacilli</taxon>
        <taxon>Bacillales</taxon>
        <taxon>Thermoactinomycetaceae</taxon>
        <taxon>Polycladospora</taxon>
    </lineage>
</organism>
<keyword evidence="11" id="KW-0443">Lipid metabolism</keyword>
<dbReference type="RefSeq" id="WP_191138943.1">
    <property type="nucleotide sequence ID" value="NZ_JACXAG020000002.1"/>
</dbReference>
<sequence length="229" mass="25382">MWFSKLIKSFGYALEGLMYTLVTQRNMRIHFSIALLVLLFSLYLPIRKSEVLILFVSITLVLFAELINTAIEAVVDMVSPEYHPLAKVAKDVAAGAVLLTAGLSIIVGASIFYPYLNMLFTILVGNYTHPVGMGIAAIIVFNFFFTMFLKAWSHRMGKAELEPSMTTSSGFCIATLIVHVIPNLVVAFLVLLLLIMLISLRIRLNPKRMPIIIGACLGTIVSWIGMLLL</sequence>
<dbReference type="PROSITE" id="PS01069">
    <property type="entry name" value="DAGK_PROKAR"/>
    <property type="match status" value="1"/>
</dbReference>
<evidence type="ECO:0000256" key="2">
    <source>
        <dbReference type="ARBA" id="ARBA00005967"/>
    </source>
</evidence>
<feature type="binding site" evidence="17">
    <location>
        <begin position="81"/>
        <end position="83"/>
    </location>
    <ligand>
        <name>ATP</name>
        <dbReference type="ChEBI" id="CHEBI:30616"/>
    </ligand>
</feature>
<evidence type="ECO:0000256" key="7">
    <source>
        <dbReference type="ARBA" id="ARBA00022741"/>
    </source>
</evidence>
<protein>
    <submittedName>
        <fullName evidence="20">Diacylglycerol kinase family protein</fullName>
    </submittedName>
</protein>
<dbReference type="PANTHER" id="PTHR34299">
    <property type="entry name" value="DIACYLGLYCEROL KINASE"/>
    <property type="match status" value="1"/>
</dbReference>
<comment type="subcellular location">
    <subcellularLocation>
        <location evidence="1">Cell membrane</location>
        <topology evidence="1">Multi-pass membrane protein</topology>
    </subcellularLocation>
</comment>